<dbReference type="HAMAP" id="MF_01074">
    <property type="entry name" value="LarC"/>
    <property type="match status" value="1"/>
</dbReference>
<dbReference type="RefSeq" id="WP_045551274.1">
    <property type="nucleotide sequence ID" value="NZ_JZDQ02000021.1"/>
</dbReference>
<dbReference type="InterPro" id="IPR002822">
    <property type="entry name" value="Ni_insertion"/>
</dbReference>
<dbReference type="GO" id="GO:0051604">
    <property type="term" value="P:protein maturation"/>
    <property type="evidence" value="ECO:0007669"/>
    <property type="project" value="UniProtKB-UniRule"/>
</dbReference>
<evidence type="ECO:0000256" key="2">
    <source>
        <dbReference type="HAMAP-Rule" id="MF_01074"/>
    </source>
</evidence>
<evidence type="ECO:0000313" key="4">
    <source>
        <dbReference type="Proteomes" id="UP000033772"/>
    </source>
</evidence>
<proteinExistence type="inferred from homology"/>
<dbReference type="GO" id="GO:0016151">
    <property type="term" value="F:nickel cation binding"/>
    <property type="evidence" value="ECO:0007669"/>
    <property type="project" value="UniProtKB-UniRule"/>
</dbReference>
<dbReference type="PANTHER" id="PTHR36566">
    <property type="entry name" value="NICKEL INSERTION PROTEIN-RELATED"/>
    <property type="match status" value="1"/>
</dbReference>
<dbReference type="NCBIfam" id="TIGR00299">
    <property type="entry name" value="nickel pincer cofactor biosynthesis protein LarC"/>
    <property type="match status" value="1"/>
</dbReference>
<comment type="caution">
    <text evidence="3">The sequence shown here is derived from an EMBL/GenBank/DDBJ whole genome shotgun (WGS) entry which is preliminary data.</text>
</comment>
<name>A0A1J4N2N2_9ACTN</name>
<reference evidence="3" key="1">
    <citation type="submission" date="2016-10" db="EMBL/GenBank/DDBJ databases">
        <title>Draft Genome Sequence of Nocardioides luteus Strain BAFB, an Alkane-Degrading Bacterium Isolated from JP-7 Polluted Soil.</title>
        <authorList>
            <person name="Brown L."/>
            <person name="Ruiz O.N."/>
            <person name="Gunasekera T."/>
        </authorList>
    </citation>
    <scope>NUCLEOTIDE SEQUENCE [LARGE SCALE GENOMIC DNA]</scope>
    <source>
        <strain evidence="3">BAFB</strain>
    </source>
</reference>
<dbReference type="Pfam" id="PF01969">
    <property type="entry name" value="Ni_insertion"/>
    <property type="match status" value="1"/>
</dbReference>
<protein>
    <recommendedName>
        <fullName evidence="2">Pyridinium-3,5-bisthiocarboxylic acid mononucleotide nickel insertion protein</fullName>
        <shortName evidence="2">P2TMN nickel insertion protein</shortName>
        <ecNumber evidence="2">4.99.1.12</ecNumber>
    </recommendedName>
    <alternativeName>
        <fullName evidence="2">Nickel-pincer cofactor biosynthesis protein LarC</fullName>
    </alternativeName>
</protein>
<dbReference type="Proteomes" id="UP000033772">
    <property type="component" value="Unassembled WGS sequence"/>
</dbReference>
<keyword evidence="2" id="KW-0456">Lyase</keyword>
<dbReference type="GO" id="GO:0016829">
    <property type="term" value="F:lyase activity"/>
    <property type="evidence" value="ECO:0007669"/>
    <property type="project" value="UniProtKB-UniRule"/>
</dbReference>
<gene>
    <name evidence="2" type="primary">larC</name>
    <name evidence="3" type="ORF">UG56_015555</name>
</gene>
<keyword evidence="1 2" id="KW-0533">Nickel</keyword>
<dbReference type="STRING" id="1844.UG56_015555"/>
<comment type="function">
    <text evidence="2">Involved in the biosynthesis of a nickel-pincer cofactor ((SCS)Ni(II) pincer complex). Binds Ni(2+), and functions in nickel delivery to pyridinium-3,5-bisthiocarboxylic acid mononucleotide (P2TMN), to form the mature cofactor. Is thus probably required for the activation of nickel-pincer cofactor-dependent enzymes.</text>
</comment>
<dbReference type="EC" id="4.99.1.12" evidence="2"/>
<dbReference type="OrthoDB" id="9765625at2"/>
<dbReference type="EMBL" id="JZDQ02000021">
    <property type="protein sequence ID" value="OIJ25798.1"/>
    <property type="molecule type" value="Genomic_DNA"/>
</dbReference>
<comment type="similarity">
    <text evidence="2">Belongs to the LarC family.</text>
</comment>
<dbReference type="Gene3D" id="3.10.20.300">
    <property type="entry name" value="mk0293 like domain"/>
    <property type="match status" value="1"/>
</dbReference>
<comment type="catalytic activity">
    <reaction evidence="2">
        <text>Ni(II)-pyridinium-3,5-bisthiocarboxylate mononucleotide = pyridinium-3,5-bisthiocarboxylate mononucleotide + Ni(2+)</text>
        <dbReference type="Rhea" id="RHEA:54784"/>
        <dbReference type="ChEBI" id="CHEBI:49786"/>
        <dbReference type="ChEBI" id="CHEBI:137372"/>
        <dbReference type="ChEBI" id="CHEBI:137373"/>
        <dbReference type="EC" id="4.99.1.12"/>
    </reaction>
</comment>
<evidence type="ECO:0000313" key="3">
    <source>
        <dbReference type="EMBL" id="OIJ25798.1"/>
    </source>
</evidence>
<accession>A0A1J4N2N2</accession>
<organism evidence="3 4">
    <name type="scientific">Nocardioides luteus</name>
    <dbReference type="NCBI Taxonomy" id="1844"/>
    <lineage>
        <taxon>Bacteria</taxon>
        <taxon>Bacillati</taxon>
        <taxon>Actinomycetota</taxon>
        <taxon>Actinomycetes</taxon>
        <taxon>Propionibacteriales</taxon>
        <taxon>Nocardioidaceae</taxon>
        <taxon>Nocardioides</taxon>
    </lineage>
</organism>
<sequence>MSLVWVDASAGASGDMLLGALVDAGVPISVIAGAVDAVAPEPVDLAAEQVRRGALAATRCHVSIADSAHHRTWTDVRALLTGASLDGAVRDLALRVFERLAVAEGAVHGISPEEVHFHEVGALDAIADVVGVCAGFAHLGATEVVVSPVAVGSGSVRAAHGTLSVPPPAVARLLTGVPSFAGPPGHPSMEMCTPTGAALLTTLATSWRDQPPMVTRAVGVGAGGRDPEGWSNAIRLLVGEAAVRPGAESRHGGEVRADPAVGDGIFPPWRESAPTELVIEANIDDLEPRLIPGALDSLLAAGARDAWVTPILMKKGRPAYTLHALTSPAAADAVRRVFFRETSTIGVREHEVVKQALPREMRTVTVGGHPIAVKAALLDGEVVNLQPEWDDVARAASALERPAIDVLAEAKAAAEASAPSAEASRPSADRASQ</sequence>
<evidence type="ECO:0000256" key="1">
    <source>
        <dbReference type="ARBA" id="ARBA00022596"/>
    </source>
</evidence>
<keyword evidence="4" id="KW-1185">Reference proteome</keyword>
<dbReference type="AlphaFoldDB" id="A0A1J4N2N2"/>
<dbReference type="Gene3D" id="3.30.70.1380">
    <property type="entry name" value="Transcriptional regulatory protein pf0864 domain like"/>
    <property type="match status" value="1"/>
</dbReference>
<dbReference type="PANTHER" id="PTHR36566:SF1">
    <property type="entry name" value="PYRIDINIUM-3,5-BISTHIOCARBOXYLIC ACID MONONUCLEOTIDE NICKEL INSERTION PROTEIN"/>
    <property type="match status" value="1"/>
</dbReference>